<accession>A0A645G4D3</accession>
<proteinExistence type="predicted"/>
<comment type="caution">
    <text evidence="1">The sequence shown here is derived from an EMBL/GenBank/DDBJ whole genome shotgun (WGS) entry which is preliminary data.</text>
</comment>
<dbReference type="EMBL" id="VSSQ01068472">
    <property type="protein sequence ID" value="MPN20659.1"/>
    <property type="molecule type" value="Genomic_DNA"/>
</dbReference>
<sequence length="144" mass="15419">MEFADLQQLGQFDHIDRAAVIDPEGFSGGILAEVDVGRAVEDAIDILERGKFGHFLGNQIDDIAGNDLHSGQNAVRGFETPVEFALVAQNLTNPRGGVSAVAGPGNTDEPLGRLLAQQGYDKRTPDQTGDSGKQNFTHRLISSF</sequence>
<dbReference type="AlphaFoldDB" id="A0A645G4D3"/>
<protein>
    <submittedName>
        <fullName evidence="1">Uncharacterized protein</fullName>
    </submittedName>
</protein>
<gene>
    <name evidence="1" type="ORF">SDC9_168038</name>
</gene>
<organism evidence="1">
    <name type="scientific">bioreactor metagenome</name>
    <dbReference type="NCBI Taxonomy" id="1076179"/>
    <lineage>
        <taxon>unclassified sequences</taxon>
        <taxon>metagenomes</taxon>
        <taxon>ecological metagenomes</taxon>
    </lineage>
</organism>
<reference evidence="1" key="1">
    <citation type="submission" date="2019-08" db="EMBL/GenBank/DDBJ databases">
        <authorList>
            <person name="Kucharzyk K."/>
            <person name="Murdoch R.W."/>
            <person name="Higgins S."/>
            <person name="Loffler F."/>
        </authorList>
    </citation>
    <scope>NUCLEOTIDE SEQUENCE</scope>
</reference>
<name>A0A645G4D3_9ZZZZ</name>
<evidence type="ECO:0000313" key="1">
    <source>
        <dbReference type="EMBL" id="MPN20659.1"/>
    </source>
</evidence>